<name>A0A9P6NEK8_9BASI</name>
<dbReference type="AlphaFoldDB" id="A0A9P6NEK8"/>
<dbReference type="EMBL" id="MU167337">
    <property type="protein sequence ID" value="KAG0142802.1"/>
    <property type="molecule type" value="Genomic_DNA"/>
</dbReference>
<evidence type="ECO:0000313" key="2">
    <source>
        <dbReference type="EMBL" id="KAG0142802.1"/>
    </source>
</evidence>
<dbReference type="OrthoDB" id="2502611at2759"/>
<evidence type="ECO:0000256" key="1">
    <source>
        <dbReference type="SAM" id="MobiDB-lite"/>
    </source>
</evidence>
<proteinExistence type="predicted"/>
<dbReference type="Proteomes" id="UP000886653">
    <property type="component" value="Unassembled WGS sequence"/>
</dbReference>
<feature type="compositionally biased region" description="Polar residues" evidence="1">
    <location>
        <begin position="376"/>
        <end position="397"/>
    </location>
</feature>
<reference evidence="2" key="1">
    <citation type="submission" date="2013-11" db="EMBL/GenBank/DDBJ databases">
        <title>Genome sequence of the fusiform rust pathogen reveals effectors for host alternation and coevolution with pine.</title>
        <authorList>
            <consortium name="DOE Joint Genome Institute"/>
            <person name="Smith K."/>
            <person name="Pendleton A."/>
            <person name="Kubisiak T."/>
            <person name="Anderson C."/>
            <person name="Salamov A."/>
            <person name="Aerts A."/>
            <person name="Riley R."/>
            <person name="Clum A."/>
            <person name="Lindquist E."/>
            <person name="Ence D."/>
            <person name="Campbell M."/>
            <person name="Kronenberg Z."/>
            <person name="Feau N."/>
            <person name="Dhillon B."/>
            <person name="Hamelin R."/>
            <person name="Burleigh J."/>
            <person name="Smith J."/>
            <person name="Yandell M."/>
            <person name="Nelson C."/>
            <person name="Grigoriev I."/>
            <person name="Davis J."/>
        </authorList>
    </citation>
    <scope>NUCLEOTIDE SEQUENCE</scope>
    <source>
        <strain evidence="2">G11</strain>
    </source>
</reference>
<organism evidence="2 3">
    <name type="scientific">Cronartium quercuum f. sp. fusiforme G11</name>
    <dbReference type="NCBI Taxonomy" id="708437"/>
    <lineage>
        <taxon>Eukaryota</taxon>
        <taxon>Fungi</taxon>
        <taxon>Dikarya</taxon>
        <taxon>Basidiomycota</taxon>
        <taxon>Pucciniomycotina</taxon>
        <taxon>Pucciniomycetes</taxon>
        <taxon>Pucciniales</taxon>
        <taxon>Coleosporiaceae</taxon>
        <taxon>Cronartium</taxon>
    </lineage>
</organism>
<protein>
    <submittedName>
        <fullName evidence="2">Uncharacterized protein</fullName>
    </submittedName>
</protein>
<feature type="compositionally biased region" description="Low complexity" evidence="1">
    <location>
        <begin position="364"/>
        <end position="375"/>
    </location>
</feature>
<feature type="region of interest" description="Disordered" evidence="1">
    <location>
        <begin position="1"/>
        <end position="33"/>
    </location>
</feature>
<accession>A0A9P6NEK8</accession>
<feature type="region of interest" description="Disordered" evidence="1">
    <location>
        <begin position="364"/>
        <end position="424"/>
    </location>
</feature>
<gene>
    <name evidence="2" type="ORF">CROQUDRAFT_662055</name>
</gene>
<keyword evidence="3" id="KW-1185">Reference proteome</keyword>
<feature type="region of interest" description="Disordered" evidence="1">
    <location>
        <begin position="262"/>
        <end position="281"/>
    </location>
</feature>
<comment type="caution">
    <text evidence="2">The sequence shown here is derived from an EMBL/GenBank/DDBJ whole genome shotgun (WGS) entry which is preliminary data.</text>
</comment>
<sequence length="452" mass="51283">MSSEPQSGFQVPHPTHEARRHTYSSNREDVLPDPRAILPNVTENSGASGSCNSGEEPNLPLPFSTWLAHKMTNAEQLSSDRSIIHKPTRSLSWLIIRELALWEDVFIRSRLYRILKKLTPSILPTSSVYPFVIGLLLAALQIRKLWIWQRQSLIQIIITAGPILNTIDLLSRLQHTTHLSAIERGEIIRWLSYWLIYGSVCNLENIKVRSGPSSISQTYPHLVIYPRSASRNNNSFNTALRTWQISKQWLRNVIPQSIYSKSTHKRPFPEPRPHRHQSPSNSNAQYYAAPFLHEKIFGEHRLLYTILKVLFLRWCSSNTSRGSEQIWSHFLSPFLSLITSYPSSKPKSNRGVHILVVAGPVYPGSVSSSPPRRSAANLTQDQNEGSRIGDQQQSIRRVQSDPVPSIPGSDPDSHSKVEEPTDSCRTNLTKRSLCTHELRTPENAWDTLSYVA</sequence>
<evidence type="ECO:0000313" key="3">
    <source>
        <dbReference type="Proteomes" id="UP000886653"/>
    </source>
</evidence>